<feature type="binding site" evidence="7">
    <location>
        <position position="57"/>
    </location>
    <ligand>
        <name>urate</name>
        <dbReference type="ChEBI" id="CHEBI:17775"/>
    </ligand>
</feature>
<dbReference type="PIRSF" id="PIRSF000241">
    <property type="entry name" value="Urate_oxidase"/>
    <property type="match status" value="1"/>
</dbReference>
<evidence type="ECO:0000256" key="7">
    <source>
        <dbReference type="PIRSR" id="PIRSR000241-2"/>
    </source>
</evidence>
<evidence type="ECO:0000313" key="10">
    <source>
        <dbReference type="Proteomes" id="UP000000844"/>
    </source>
</evidence>
<evidence type="ECO:0000256" key="6">
    <source>
        <dbReference type="PIRSR" id="PIRSR000241-1"/>
    </source>
</evidence>
<proteinExistence type="inferred from homology"/>
<organism evidence="9 10">
    <name type="scientific">Stackebrandtia nassauensis (strain DSM 44728 / CIP 108903 / NRRL B-16338 / NBRC 102104 / LLR-40K-21)</name>
    <dbReference type="NCBI Taxonomy" id="446470"/>
    <lineage>
        <taxon>Bacteria</taxon>
        <taxon>Bacillati</taxon>
        <taxon>Actinomycetota</taxon>
        <taxon>Actinomycetes</taxon>
        <taxon>Glycomycetales</taxon>
        <taxon>Glycomycetaceae</taxon>
        <taxon>Stackebrandtia</taxon>
    </lineage>
</organism>
<evidence type="ECO:0000256" key="5">
    <source>
        <dbReference type="PIRNR" id="PIRNR000241"/>
    </source>
</evidence>
<dbReference type="eggNOG" id="COG3648">
    <property type="taxonomic scope" value="Bacteria"/>
</dbReference>
<keyword evidence="4 5" id="KW-0560">Oxidoreductase</keyword>
<dbReference type="STRING" id="446470.Snas_2538"/>
<dbReference type="KEGG" id="sna:Snas_2538"/>
<name>D3Q644_STANL</name>
<feature type="binding site" evidence="7">
    <location>
        <position position="211"/>
    </location>
    <ligand>
        <name>urate</name>
        <dbReference type="ChEBI" id="CHEBI:17775"/>
    </ligand>
</feature>
<dbReference type="EC" id="1.7.3.3" evidence="5 8"/>
<protein>
    <recommendedName>
        <fullName evidence="5 8">Uricase</fullName>
        <ecNumber evidence="5 8">1.7.3.3</ecNumber>
    </recommendedName>
    <alternativeName>
        <fullName evidence="5">Urate oxidase</fullName>
    </alternativeName>
</protein>
<dbReference type="PRINTS" id="PR00093">
    <property type="entry name" value="URICASE"/>
</dbReference>
<feature type="binding site" evidence="7">
    <location>
        <position position="57"/>
    </location>
    <ligand>
        <name>5-hydroxyisourate</name>
        <dbReference type="ChEBI" id="CHEBI:18072"/>
    </ligand>
</feature>
<feature type="binding site" evidence="7">
    <location>
        <position position="151"/>
    </location>
    <ligand>
        <name>urate</name>
        <dbReference type="ChEBI" id="CHEBI:17775"/>
    </ligand>
</feature>
<dbReference type="SUPFAM" id="SSF55620">
    <property type="entry name" value="Tetrahydrobiopterin biosynthesis enzymes-like"/>
    <property type="match status" value="2"/>
</dbReference>
<dbReference type="GO" id="GO:0004846">
    <property type="term" value="F:urate oxidase activity"/>
    <property type="evidence" value="ECO:0007669"/>
    <property type="project" value="UniProtKB-EC"/>
</dbReference>
<reference evidence="9 10" key="1">
    <citation type="journal article" date="2009" name="Stand. Genomic Sci.">
        <title>Complete genome sequence of Stackebrandtia nassauensis type strain (LLR-40K-21).</title>
        <authorList>
            <person name="Munk C."/>
            <person name="Lapidus A."/>
            <person name="Copeland A."/>
            <person name="Jando M."/>
            <person name="Mayilraj S."/>
            <person name="Glavina Del Rio T."/>
            <person name="Nolan M."/>
            <person name="Chen F."/>
            <person name="Lucas S."/>
            <person name="Tice H."/>
            <person name="Cheng J.F."/>
            <person name="Han C."/>
            <person name="Detter J.C."/>
            <person name="Bruce D."/>
            <person name="Goodwin L."/>
            <person name="Chain P."/>
            <person name="Pitluck S."/>
            <person name="Goker M."/>
            <person name="Ovchinikova G."/>
            <person name="Pati A."/>
            <person name="Ivanova N."/>
            <person name="Mavromatis K."/>
            <person name="Chen A."/>
            <person name="Palaniappan K."/>
            <person name="Land M."/>
            <person name="Hauser L."/>
            <person name="Chang Y.J."/>
            <person name="Jeffries C.D."/>
            <person name="Bristow J."/>
            <person name="Eisen J.A."/>
            <person name="Markowitz V."/>
            <person name="Hugenholtz P."/>
            <person name="Kyrpides N.C."/>
            <person name="Klenk H.P."/>
        </authorList>
    </citation>
    <scope>NUCLEOTIDE SEQUENCE [LARGE SCALE GENOMIC DNA]</scope>
    <source>
        <strain evidence="10">DSM 44728 / CIP 108903 / NRRL B-16338 / NBRC 102104 / LLR-40K-21</strain>
    </source>
</reference>
<comment type="similarity">
    <text evidence="2 5 8">Belongs to the uricase family.</text>
</comment>
<feature type="binding site" evidence="7">
    <location>
        <position position="56"/>
    </location>
    <ligand>
        <name>5-hydroxyisourate</name>
        <dbReference type="ChEBI" id="CHEBI:18072"/>
    </ligand>
</feature>
<keyword evidence="10" id="KW-1185">Reference proteome</keyword>
<feature type="binding site" evidence="7">
    <location>
        <position position="237"/>
    </location>
    <ligand>
        <name>urate</name>
        <dbReference type="ChEBI" id="CHEBI:17775"/>
    </ligand>
</feature>
<feature type="active site" description="Charge relay system" evidence="6">
    <location>
        <position position="239"/>
    </location>
</feature>
<evidence type="ECO:0000256" key="8">
    <source>
        <dbReference type="RuleBase" id="RU004455"/>
    </source>
</evidence>
<feature type="binding site" evidence="7">
    <location>
        <position position="56"/>
    </location>
    <ligand>
        <name>urate</name>
        <dbReference type="ChEBI" id="CHEBI:17775"/>
    </ligand>
</feature>
<dbReference type="Pfam" id="PF01014">
    <property type="entry name" value="Uricase"/>
    <property type="match status" value="2"/>
</dbReference>
<dbReference type="OrthoDB" id="9809009at2"/>
<feature type="binding site" evidence="7">
    <location>
        <position position="168"/>
    </location>
    <ligand>
        <name>urate</name>
        <dbReference type="ChEBI" id="CHEBI:17775"/>
    </ligand>
</feature>
<dbReference type="HOGENOM" id="CLU_048151_1_0_11"/>
<evidence type="ECO:0000313" key="9">
    <source>
        <dbReference type="EMBL" id="ADD42219.1"/>
    </source>
</evidence>
<evidence type="ECO:0000256" key="1">
    <source>
        <dbReference type="ARBA" id="ARBA00004831"/>
    </source>
</evidence>
<feature type="binding site" evidence="7">
    <location>
        <position position="237"/>
    </location>
    <ligand>
        <name>5-hydroxyisourate</name>
        <dbReference type="ChEBI" id="CHEBI:18072"/>
    </ligand>
</feature>
<feature type="binding site" evidence="7">
    <location>
        <position position="151"/>
    </location>
    <ligand>
        <name>5-hydroxyisourate</name>
        <dbReference type="ChEBI" id="CHEBI:18072"/>
    </ligand>
</feature>
<dbReference type="UniPathway" id="UPA00394">
    <property type="reaction ID" value="UER00650"/>
</dbReference>
<dbReference type="PANTHER" id="PTHR42874">
    <property type="entry name" value="URICASE"/>
    <property type="match status" value="1"/>
</dbReference>
<comment type="pathway">
    <text evidence="1 5">Purine metabolism; urate degradation; (S)-allantoin from urate: step 1/3.</text>
</comment>
<feature type="binding site" evidence="7">
    <location>
        <position position="237"/>
    </location>
    <ligand>
        <name>O2</name>
        <dbReference type="ChEBI" id="CHEBI:15379"/>
    </ligand>
</feature>
<dbReference type="NCBIfam" id="TIGR03383">
    <property type="entry name" value="urate_oxi"/>
    <property type="match status" value="1"/>
</dbReference>
<dbReference type="GO" id="GO:0019628">
    <property type="term" value="P:urate catabolic process"/>
    <property type="evidence" value="ECO:0007669"/>
    <property type="project" value="UniProtKB-UniPathway"/>
</dbReference>
<dbReference type="Gene3D" id="3.10.270.10">
    <property type="entry name" value="Urate Oxidase"/>
    <property type="match status" value="1"/>
</dbReference>
<feature type="binding site" evidence="7">
    <location>
        <position position="56"/>
    </location>
    <ligand>
        <name>O2</name>
        <dbReference type="ChEBI" id="CHEBI:15379"/>
    </ligand>
</feature>
<comment type="catalytic activity">
    <reaction evidence="5 8">
        <text>urate + O2 + H2O = 5-hydroxyisourate + H2O2</text>
        <dbReference type="Rhea" id="RHEA:21368"/>
        <dbReference type="ChEBI" id="CHEBI:15377"/>
        <dbReference type="ChEBI" id="CHEBI:15379"/>
        <dbReference type="ChEBI" id="CHEBI:16240"/>
        <dbReference type="ChEBI" id="CHEBI:17775"/>
        <dbReference type="ChEBI" id="CHEBI:18072"/>
        <dbReference type="EC" id="1.7.3.3"/>
    </reaction>
</comment>
<evidence type="ECO:0000256" key="2">
    <source>
        <dbReference type="ARBA" id="ARBA00009760"/>
    </source>
</evidence>
<feature type="binding site" evidence="7">
    <location>
        <position position="168"/>
    </location>
    <ligand>
        <name>5-hydroxyisourate</name>
        <dbReference type="ChEBI" id="CHEBI:18072"/>
    </ligand>
</feature>
<dbReference type="PANTHER" id="PTHR42874:SF1">
    <property type="entry name" value="URICASE"/>
    <property type="match status" value="1"/>
</dbReference>
<sequence>MARLDVNQYGKAETRVVRLCRDTPRHEIRDLNVSIALSGDLTDVHLSGDNSHVVPTDTQKNTVYAFARAGIDQVETFGLRLARHFVDEFDPIHGASVDLDEYAWQRVGDHSFSRGSGGETRTAHIGYDGDVATVSAGLKDLLLLNSTDSEFTGYIKDRYTTLPETKDRILATAVSATWVYASDDLDFTRAFADARGAVIAAFADTYSLSLQQTLYSIGERVLSAVPEVTEVSLSLPNKHHFVYDLSPFGLDNPGLVFNAADRPYGLIEGTVKR</sequence>
<keyword evidence="3 5" id="KW-0659">Purine metabolism</keyword>
<feature type="binding site" evidence="7">
    <location>
        <position position="211"/>
    </location>
    <ligand>
        <name>5-hydroxyisourate</name>
        <dbReference type="ChEBI" id="CHEBI:18072"/>
    </ligand>
</feature>
<accession>D3Q644</accession>
<dbReference type="GO" id="GO:0006144">
    <property type="term" value="P:purine nucleobase metabolic process"/>
    <property type="evidence" value="ECO:0007669"/>
    <property type="project" value="UniProtKB-KW"/>
</dbReference>
<evidence type="ECO:0000256" key="4">
    <source>
        <dbReference type="ARBA" id="ARBA00023002"/>
    </source>
</evidence>
<feature type="active site" description="Charge relay system" evidence="6">
    <location>
        <position position="211"/>
    </location>
</feature>
<feature type="active site" description="Charge relay system" evidence="6">
    <location>
        <position position="56"/>
    </location>
</feature>
<dbReference type="AlphaFoldDB" id="D3Q644"/>
<comment type="function">
    <text evidence="5 8">Catalyzes the oxidation of uric acid to 5-hydroxyisourate, which is further processed to form (S)-allantoin.</text>
</comment>
<gene>
    <name evidence="9" type="ordered locus">Snas_2538</name>
</gene>
<dbReference type="RefSeq" id="WP_013017790.1">
    <property type="nucleotide sequence ID" value="NC_013947.1"/>
</dbReference>
<dbReference type="Proteomes" id="UP000000844">
    <property type="component" value="Chromosome"/>
</dbReference>
<dbReference type="EMBL" id="CP001778">
    <property type="protein sequence ID" value="ADD42219.1"/>
    <property type="molecule type" value="Genomic_DNA"/>
</dbReference>
<evidence type="ECO:0000256" key="3">
    <source>
        <dbReference type="ARBA" id="ARBA00022631"/>
    </source>
</evidence>
<dbReference type="InterPro" id="IPR002042">
    <property type="entry name" value="Uricase"/>
</dbReference>